<feature type="signal peptide" evidence="1">
    <location>
        <begin position="1"/>
        <end position="19"/>
    </location>
</feature>
<protein>
    <submittedName>
        <fullName evidence="2">Uncharacterized protein</fullName>
    </submittedName>
</protein>
<feature type="chain" id="PRO_5008586620" evidence="1">
    <location>
        <begin position="20"/>
        <end position="119"/>
    </location>
</feature>
<gene>
    <name evidence="2" type="ORF">g.601</name>
</gene>
<dbReference type="AlphaFoldDB" id="A0A1B6KI67"/>
<evidence type="ECO:0000256" key="1">
    <source>
        <dbReference type="SAM" id="SignalP"/>
    </source>
</evidence>
<evidence type="ECO:0000313" key="2">
    <source>
        <dbReference type="EMBL" id="JAT11152.1"/>
    </source>
</evidence>
<sequence length="119" mass="13793">MMLLFLFTALLWSSWRVSGSNLGLYNFGLDKHDSDHWLNSLDPERRERLPYEPEDDVHFDYDLGMEAPFLRPYNSPNNLKPSKRAGRLYSFGLGKRVKSADKFIKGKRAGPGSYRFNFG</sequence>
<feature type="non-terminal residue" evidence="2">
    <location>
        <position position="119"/>
    </location>
</feature>
<organism evidence="2">
    <name type="scientific">Graphocephala atropunctata</name>
    <dbReference type="NCBI Taxonomy" id="36148"/>
    <lineage>
        <taxon>Eukaryota</taxon>
        <taxon>Metazoa</taxon>
        <taxon>Ecdysozoa</taxon>
        <taxon>Arthropoda</taxon>
        <taxon>Hexapoda</taxon>
        <taxon>Insecta</taxon>
        <taxon>Pterygota</taxon>
        <taxon>Neoptera</taxon>
        <taxon>Paraneoptera</taxon>
        <taxon>Hemiptera</taxon>
        <taxon>Auchenorrhyncha</taxon>
        <taxon>Membracoidea</taxon>
        <taxon>Cicadellidae</taxon>
        <taxon>Cicadellinae</taxon>
        <taxon>Cicadellini</taxon>
        <taxon>Graphocephala</taxon>
    </lineage>
</organism>
<name>A0A1B6KI67_9HEMI</name>
<reference evidence="2" key="1">
    <citation type="submission" date="2015-11" db="EMBL/GenBank/DDBJ databases">
        <title>De novo transcriptome assembly of four potential Pierce s Disease insect vectors from Arizona vineyards.</title>
        <authorList>
            <person name="Tassone E.E."/>
        </authorList>
    </citation>
    <scope>NUCLEOTIDE SEQUENCE</scope>
</reference>
<dbReference type="EMBL" id="GEBQ01028825">
    <property type="protein sequence ID" value="JAT11152.1"/>
    <property type="molecule type" value="Transcribed_RNA"/>
</dbReference>
<proteinExistence type="predicted"/>
<accession>A0A1B6KI67</accession>
<keyword evidence="1" id="KW-0732">Signal</keyword>